<dbReference type="Gene3D" id="1.10.150.870">
    <property type="match status" value="1"/>
</dbReference>
<dbReference type="EC" id="2.7.7.7" evidence="3"/>
<protein>
    <recommendedName>
        <fullName evidence="4">DNA polymerase III subunit alpha</fullName>
        <ecNumber evidence="3">2.7.7.7</ecNumber>
    </recommendedName>
</protein>
<feature type="compositionally biased region" description="Low complexity" evidence="11">
    <location>
        <begin position="1161"/>
        <end position="1190"/>
    </location>
</feature>
<dbReference type="GO" id="GO:0003887">
    <property type="term" value="F:DNA-directed DNA polymerase activity"/>
    <property type="evidence" value="ECO:0007669"/>
    <property type="project" value="UniProtKB-KW"/>
</dbReference>
<evidence type="ECO:0000256" key="9">
    <source>
        <dbReference type="ARBA" id="ARBA00025611"/>
    </source>
</evidence>
<evidence type="ECO:0000256" key="1">
    <source>
        <dbReference type="ARBA" id="ARBA00004496"/>
    </source>
</evidence>
<evidence type="ECO:0000256" key="7">
    <source>
        <dbReference type="ARBA" id="ARBA00022705"/>
    </source>
</evidence>
<evidence type="ECO:0000313" key="13">
    <source>
        <dbReference type="EMBL" id="QJC53007.1"/>
    </source>
</evidence>
<sequence>MSAGGRFVHLHVHSEYSLLDGAARIRDLTARAAELGMGSLALTDHGVMYGAVPFYKECVKQGIKPIIGCEMYLAGGSRTDKGTRKDNPIYHLILLAQNMAGYRNLMKLSSIAHLEGFHYKPRIDHDVLREHAEGLVCLSACLAGEVSQHLLHDRPEEARRAALRYRESFGDRFYLEIQDHGMAEQKKVIAGMIALSEETGIPLAATNDVHYLRQEDAAVQDVLICIGTGKSVNDPDRLHMHGDGMYLKSAEEMERLFPHLPEALLNTVRIADSCRLELELGVHALPEYRPLPDGLSAAQYLERLCQAGMRERYGSLEESGRPAAADGHGGHGGHGAAWRDAGATLREAEERLRYELGVIERMGFSDYFLIVWDFIRYAHEQGIRTGPGRGSSAGSLVAYCLRITDVDPLKHRLLFERFLNPERISMPDIDIDFNDERRDEVIAYVSRKYGSDHVAQIITFGTLAAKAAVRDVGRALDVPPGDIDRVAKLIPGHPGTTLESAIASVPQLREYSEREGTRELIATALKVEGMPRHASTHAAGVVISGRPLTDYVPLQGGSEAAALTQYSMENVEAVGLLKMDFLGLRTLSILERTLDWIRRPDGGTVDFREVPDDDSATYEMLGRGDTTGIFQLESAGMRRVLRELRPSGFEDIVSVLALYRPGPMEFIPRFIAGKHGTERVEYPHPSLEPILKDTYGIIVYQEQIMQIASSMAGFTLGEADLLRRAVSKKKREILDEQRAAFVRGSLGQGYAEEEADRVYDMILRFADYGFPRAHAAAYGVLAFQTAWLKRHHPVAFMASMLASVTGNQRKTGEYIDECRRMGIEVLPPDVNRSSVTFSPEGQAVRFGLASIKNVGTQAIESIRREAAVRPFASLIDLCRRVDLRVVNKRVLESLIGAGALESLPGHRAQQLAALDESVEAAQKWRKEREELQIELFGFEEVQNWDIELPQVEPYSQTQLLELERELLGLYLSGHPLDAAEEQLAELGLDRLVELEEAAEGASGVLAVRIVSLKTLRTRKGQPMAFAEVEDRIARVEAVFFPSAWEKLADKVSAGGLAVLQASVQRGDEDIKLIVDDLVPLADPELHSGVERLRRQARGRRSRSGGGSGAPGPGSRAPGAAPPPAAGGASPPPRRSVGAQAAGAGEAAPRAGGPVGTPPPAAGGASPPARRSVGAQAAGAPSGRPAASAPERSAAAAQRLYLKITADRETPAVLERLKALIGEHAGPLGTVLFYERESRTMALSERYRVKPSPELIERIEQLLGQGCAVVK</sequence>
<dbReference type="Gene3D" id="1.10.10.1600">
    <property type="entry name" value="Bacterial DNA polymerase III alpha subunit, thumb domain"/>
    <property type="match status" value="1"/>
</dbReference>
<dbReference type="NCBIfam" id="NF005298">
    <property type="entry name" value="PRK06826.1"/>
    <property type="match status" value="1"/>
</dbReference>
<evidence type="ECO:0000256" key="3">
    <source>
        <dbReference type="ARBA" id="ARBA00012417"/>
    </source>
</evidence>
<dbReference type="InterPro" id="IPR004013">
    <property type="entry name" value="PHP_dom"/>
</dbReference>
<dbReference type="PANTHER" id="PTHR32294:SF0">
    <property type="entry name" value="DNA POLYMERASE III SUBUNIT ALPHA"/>
    <property type="match status" value="1"/>
</dbReference>
<evidence type="ECO:0000256" key="6">
    <source>
        <dbReference type="ARBA" id="ARBA00022695"/>
    </source>
</evidence>
<comment type="subcellular location">
    <subcellularLocation>
        <location evidence="1">Cytoplasm</location>
    </subcellularLocation>
</comment>
<evidence type="ECO:0000256" key="11">
    <source>
        <dbReference type="SAM" id="MobiDB-lite"/>
    </source>
</evidence>
<evidence type="ECO:0000256" key="4">
    <source>
        <dbReference type="ARBA" id="ARBA00019114"/>
    </source>
</evidence>
<dbReference type="InterPro" id="IPR004365">
    <property type="entry name" value="NA-bd_OB_tRNA"/>
</dbReference>
<name>A0A6H2H031_9BACL</name>
<proteinExistence type="inferred from homology"/>
<keyword evidence="7" id="KW-0235">DNA replication</keyword>
<dbReference type="KEGG" id="palr:HGI30_16470"/>
<dbReference type="CDD" id="cd12113">
    <property type="entry name" value="PHP_PolIIIA_DnaE3"/>
    <property type="match status" value="1"/>
</dbReference>
<dbReference type="InterPro" id="IPR029460">
    <property type="entry name" value="DNAPol_HHH"/>
</dbReference>
<dbReference type="RefSeq" id="WP_168908556.1">
    <property type="nucleotide sequence ID" value="NZ_CP051428.1"/>
</dbReference>
<dbReference type="Pfam" id="PF14579">
    <property type="entry name" value="HHH_6"/>
    <property type="match status" value="1"/>
</dbReference>
<evidence type="ECO:0000256" key="8">
    <source>
        <dbReference type="ARBA" id="ARBA00022932"/>
    </source>
</evidence>
<dbReference type="PANTHER" id="PTHR32294">
    <property type="entry name" value="DNA POLYMERASE III SUBUNIT ALPHA"/>
    <property type="match status" value="1"/>
</dbReference>
<evidence type="ECO:0000313" key="14">
    <source>
        <dbReference type="Proteomes" id="UP000502136"/>
    </source>
</evidence>
<accession>A0A6H2H031</accession>
<dbReference type="InterPro" id="IPR003141">
    <property type="entry name" value="Pol/His_phosphatase_N"/>
</dbReference>
<keyword evidence="5 13" id="KW-0808">Transferase</keyword>
<dbReference type="InterPro" id="IPR041931">
    <property type="entry name" value="DNA_pol3_alpha_thumb_dom"/>
</dbReference>
<dbReference type="InterPro" id="IPR016195">
    <property type="entry name" value="Pol/histidinol_Pase-like"/>
</dbReference>
<dbReference type="Pfam" id="PF17657">
    <property type="entry name" value="DNA_pol3_finger"/>
    <property type="match status" value="1"/>
</dbReference>
<dbReference type="InterPro" id="IPR004805">
    <property type="entry name" value="DnaE2/DnaE/PolC"/>
</dbReference>
<comment type="similarity">
    <text evidence="2">Belongs to the DNA polymerase type-C family. DnaE subfamily.</text>
</comment>
<dbReference type="AlphaFoldDB" id="A0A6H2H031"/>
<organism evidence="13 14">
    <name type="scientific">Paenibacillus albicereus</name>
    <dbReference type="NCBI Taxonomy" id="2726185"/>
    <lineage>
        <taxon>Bacteria</taxon>
        <taxon>Bacillati</taxon>
        <taxon>Bacillota</taxon>
        <taxon>Bacilli</taxon>
        <taxon>Bacillales</taxon>
        <taxon>Paenibacillaceae</taxon>
        <taxon>Paenibacillus</taxon>
    </lineage>
</organism>
<dbReference type="EMBL" id="CP051428">
    <property type="protein sequence ID" value="QJC53007.1"/>
    <property type="molecule type" value="Genomic_DNA"/>
</dbReference>
<dbReference type="InterPro" id="IPR040982">
    <property type="entry name" value="DNA_pol3_finger"/>
</dbReference>
<evidence type="ECO:0000256" key="10">
    <source>
        <dbReference type="ARBA" id="ARBA00049244"/>
    </source>
</evidence>
<dbReference type="NCBIfam" id="NF004226">
    <property type="entry name" value="PRK05673.1"/>
    <property type="match status" value="1"/>
</dbReference>
<comment type="function">
    <text evidence="9">DNA polymerase III is a complex, multichain enzyme responsible for most of the replicative synthesis in bacteria. This DNA polymerase also exhibits 3' to 5' exonuclease activity. The alpha chain is the DNA polymerase.</text>
</comment>
<evidence type="ECO:0000259" key="12">
    <source>
        <dbReference type="SMART" id="SM00481"/>
    </source>
</evidence>
<feature type="compositionally biased region" description="Pro residues" evidence="11">
    <location>
        <begin position="1119"/>
        <end position="1133"/>
    </location>
</feature>
<dbReference type="SUPFAM" id="SSF89550">
    <property type="entry name" value="PHP domain-like"/>
    <property type="match status" value="1"/>
</dbReference>
<dbReference type="CDD" id="cd04485">
    <property type="entry name" value="DnaE_OBF"/>
    <property type="match status" value="1"/>
</dbReference>
<feature type="domain" description="Polymerase/histidinol phosphatase N-terminal" evidence="12">
    <location>
        <begin position="8"/>
        <end position="75"/>
    </location>
</feature>
<dbReference type="Proteomes" id="UP000502136">
    <property type="component" value="Chromosome"/>
</dbReference>
<dbReference type="Pfam" id="PF01336">
    <property type="entry name" value="tRNA_anti-codon"/>
    <property type="match status" value="1"/>
</dbReference>
<dbReference type="GO" id="GO:0008408">
    <property type="term" value="F:3'-5' exonuclease activity"/>
    <property type="evidence" value="ECO:0007669"/>
    <property type="project" value="InterPro"/>
</dbReference>
<gene>
    <name evidence="13" type="ORF">HGI30_16470</name>
</gene>
<dbReference type="Gene3D" id="3.20.20.140">
    <property type="entry name" value="Metal-dependent hydrolases"/>
    <property type="match status" value="1"/>
</dbReference>
<feature type="compositionally biased region" description="Low complexity" evidence="11">
    <location>
        <begin position="1134"/>
        <end position="1151"/>
    </location>
</feature>
<dbReference type="GO" id="GO:0006260">
    <property type="term" value="P:DNA replication"/>
    <property type="evidence" value="ECO:0007669"/>
    <property type="project" value="UniProtKB-KW"/>
</dbReference>
<reference evidence="13 14" key="1">
    <citation type="submission" date="2020-04" db="EMBL/GenBank/DDBJ databases">
        <title>Novel Paenibacillus strain UniB2 isolated from commercial digestive syrup.</title>
        <authorList>
            <person name="Thorat V."/>
            <person name="Kirdat K."/>
            <person name="Tiwarekar B."/>
            <person name="Yadav A."/>
        </authorList>
    </citation>
    <scope>NUCLEOTIDE SEQUENCE [LARGE SCALE GENOMIC DNA]</scope>
    <source>
        <strain evidence="13 14">UniB2</strain>
    </source>
</reference>
<dbReference type="SMART" id="SM00481">
    <property type="entry name" value="POLIIIAc"/>
    <property type="match status" value="1"/>
</dbReference>
<dbReference type="NCBIfam" id="TIGR00594">
    <property type="entry name" value="polc"/>
    <property type="match status" value="1"/>
</dbReference>
<keyword evidence="8" id="KW-0239">DNA-directed DNA polymerase</keyword>
<evidence type="ECO:0000256" key="5">
    <source>
        <dbReference type="ARBA" id="ARBA00022679"/>
    </source>
</evidence>
<keyword evidence="6 13" id="KW-0548">Nucleotidyltransferase</keyword>
<comment type="catalytic activity">
    <reaction evidence="10">
        <text>DNA(n) + a 2'-deoxyribonucleoside 5'-triphosphate = DNA(n+1) + diphosphate</text>
        <dbReference type="Rhea" id="RHEA:22508"/>
        <dbReference type="Rhea" id="RHEA-COMP:17339"/>
        <dbReference type="Rhea" id="RHEA-COMP:17340"/>
        <dbReference type="ChEBI" id="CHEBI:33019"/>
        <dbReference type="ChEBI" id="CHEBI:61560"/>
        <dbReference type="ChEBI" id="CHEBI:173112"/>
        <dbReference type="EC" id="2.7.7.7"/>
    </reaction>
</comment>
<evidence type="ECO:0000256" key="2">
    <source>
        <dbReference type="ARBA" id="ARBA00009496"/>
    </source>
</evidence>
<dbReference type="InterPro" id="IPR011708">
    <property type="entry name" value="DNA_pol3_alpha_NTPase_dom"/>
</dbReference>
<dbReference type="GO" id="GO:0005737">
    <property type="term" value="C:cytoplasm"/>
    <property type="evidence" value="ECO:0007669"/>
    <property type="project" value="UniProtKB-SubCell"/>
</dbReference>
<dbReference type="Pfam" id="PF02811">
    <property type="entry name" value="PHP"/>
    <property type="match status" value="1"/>
</dbReference>
<dbReference type="Pfam" id="PF07733">
    <property type="entry name" value="DNA_pol3_alpha"/>
    <property type="match status" value="1"/>
</dbReference>
<feature type="region of interest" description="Disordered" evidence="11">
    <location>
        <begin position="1088"/>
        <end position="1190"/>
    </location>
</feature>
<dbReference type="GO" id="GO:0003676">
    <property type="term" value="F:nucleic acid binding"/>
    <property type="evidence" value="ECO:0007669"/>
    <property type="project" value="InterPro"/>
</dbReference>
<keyword evidence="14" id="KW-1185">Reference proteome</keyword>